<protein>
    <submittedName>
        <fullName evidence="7">Uncharacterized protein</fullName>
    </submittedName>
</protein>
<gene>
    <name evidence="7" type="ORF">XELAEV_18030183mg</name>
</gene>
<evidence type="ECO:0000256" key="5">
    <source>
        <dbReference type="ARBA" id="ARBA00022729"/>
    </source>
</evidence>
<accession>A0A974CUP6</accession>
<keyword evidence="5 6" id="KW-0732">Signal</keyword>
<dbReference type="PRINTS" id="PR01932">
    <property type="entry name" value="INTRLEUKIN17"/>
</dbReference>
<dbReference type="Pfam" id="PF06083">
    <property type="entry name" value="IL17"/>
    <property type="match status" value="1"/>
</dbReference>
<dbReference type="InterPro" id="IPR020440">
    <property type="entry name" value="IL-17_chr"/>
</dbReference>
<dbReference type="InterPro" id="IPR010345">
    <property type="entry name" value="IL-17_fam"/>
</dbReference>
<dbReference type="EMBL" id="CM004475">
    <property type="protein sequence ID" value="OCT79086.1"/>
    <property type="molecule type" value="Genomic_DNA"/>
</dbReference>
<dbReference type="GO" id="GO:0006954">
    <property type="term" value="P:inflammatory response"/>
    <property type="evidence" value="ECO:0007669"/>
    <property type="project" value="InterPro"/>
</dbReference>
<dbReference type="InterPro" id="IPR029034">
    <property type="entry name" value="Cystine-knot_cytokine"/>
</dbReference>
<reference evidence="8" key="1">
    <citation type="journal article" date="2016" name="Nature">
        <title>Genome evolution in the allotetraploid frog Xenopus laevis.</title>
        <authorList>
            <person name="Session A.M."/>
            <person name="Uno Y."/>
            <person name="Kwon T."/>
            <person name="Chapman J.A."/>
            <person name="Toyoda A."/>
            <person name="Takahashi S."/>
            <person name="Fukui A."/>
            <person name="Hikosaka A."/>
            <person name="Suzuki A."/>
            <person name="Kondo M."/>
            <person name="van Heeringen S.J."/>
            <person name="Quigley I."/>
            <person name="Heinz S."/>
            <person name="Ogino H."/>
            <person name="Ochi H."/>
            <person name="Hellsten U."/>
            <person name="Lyons J.B."/>
            <person name="Simakov O."/>
            <person name="Putnam N."/>
            <person name="Stites J."/>
            <person name="Kuroki Y."/>
            <person name="Tanaka T."/>
            <person name="Michiue T."/>
            <person name="Watanabe M."/>
            <person name="Bogdanovic O."/>
            <person name="Lister R."/>
            <person name="Georgiou G."/>
            <person name="Paranjpe S.S."/>
            <person name="van Kruijsbergen I."/>
            <person name="Shu S."/>
            <person name="Carlson J."/>
            <person name="Kinoshita T."/>
            <person name="Ohta Y."/>
            <person name="Mawaribuchi S."/>
            <person name="Jenkins J."/>
            <person name="Grimwood J."/>
            <person name="Schmutz J."/>
            <person name="Mitros T."/>
            <person name="Mozaffari S.V."/>
            <person name="Suzuki Y."/>
            <person name="Haramoto Y."/>
            <person name="Yamamoto T.S."/>
            <person name="Takagi C."/>
            <person name="Heald R."/>
            <person name="Miller K."/>
            <person name="Haudenschild C."/>
            <person name="Kitzman J."/>
            <person name="Nakayama T."/>
            <person name="Izutsu Y."/>
            <person name="Robert J."/>
            <person name="Fortriede J."/>
            <person name="Burns K."/>
            <person name="Lotay V."/>
            <person name="Karimi K."/>
            <person name="Yasuoka Y."/>
            <person name="Dichmann D.S."/>
            <person name="Flajnik M.F."/>
            <person name="Houston D.W."/>
            <person name="Shendure J."/>
            <person name="DuPasquier L."/>
            <person name="Vize P.D."/>
            <person name="Zorn A.M."/>
            <person name="Ito M."/>
            <person name="Marcotte E.M."/>
            <person name="Wallingford J.B."/>
            <person name="Ito Y."/>
            <person name="Asashima M."/>
            <person name="Ueno N."/>
            <person name="Matsuda Y."/>
            <person name="Veenstra G.J."/>
            <person name="Fujiyama A."/>
            <person name="Harland R.M."/>
            <person name="Taira M."/>
            <person name="Rokhsar D.S."/>
        </authorList>
    </citation>
    <scope>NUCLEOTIDE SEQUENCE [LARGE SCALE GENOMIC DNA]</scope>
    <source>
        <strain evidence="8">J</strain>
    </source>
</reference>
<dbReference type="GO" id="GO:0005615">
    <property type="term" value="C:extracellular space"/>
    <property type="evidence" value="ECO:0007669"/>
    <property type="project" value="UniProtKB-KW"/>
</dbReference>
<feature type="chain" id="PRO_5037708771" evidence="6">
    <location>
        <begin position="25"/>
        <end position="146"/>
    </location>
</feature>
<sequence length="146" mass="16584">MFEQRPSSMLPVILVLLMAASSFSRKCPLTKEMFSFPQNIRLSLNFSSTGQENNKLGEMHLRSISPWNYSINMDKNRFPAALNEASCLHRGCLDEEGNIDLNLVSSPIRQEILVLRREVKGCTTSFWLEKQTVTVGCTCIRTEILL</sequence>
<keyword evidence="3" id="KW-0202">Cytokine</keyword>
<evidence type="ECO:0000256" key="1">
    <source>
        <dbReference type="ARBA" id="ARBA00004613"/>
    </source>
</evidence>
<feature type="signal peptide" evidence="6">
    <location>
        <begin position="1"/>
        <end position="24"/>
    </location>
</feature>
<name>A0A974CUP6_XENLA</name>
<dbReference type="AlphaFoldDB" id="A0A974CUP6"/>
<comment type="similarity">
    <text evidence="2">Belongs to the IL-17 family.</text>
</comment>
<evidence type="ECO:0000256" key="6">
    <source>
        <dbReference type="SAM" id="SignalP"/>
    </source>
</evidence>
<keyword evidence="4" id="KW-0964">Secreted</keyword>
<dbReference type="GO" id="GO:0005125">
    <property type="term" value="F:cytokine activity"/>
    <property type="evidence" value="ECO:0007669"/>
    <property type="project" value="UniProtKB-KW"/>
</dbReference>
<evidence type="ECO:0000256" key="3">
    <source>
        <dbReference type="ARBA" id="ARBA00022514"/>
    </source>
</evidence>
<evidence type="ECO:0000256" key="4">
    <source>
        <dbReference type="ARBA" id="ARBA00022525"/>
    </source>
</evidence>
<organism evidence="7 8">
    <name type="scientific">Xenopus laevis</name>
    <name type="common">African clawed frog</name>
    <dbReference type="NCBI Taxonomy" id="8355"/>
    <lineage>
        <taxon>Eukaryota</taxon>
        <taxon>Metazoa</taxon>
        <taxon>Chordata</taxon>
        <taxon>Craniata</taxon>
        <taxon>Vertebrata</taxon>
        <taxon>Euteleostomi</taxon>
        <taxon>Amphibia</taxon>
        <taxon>Batrachia</taxon>
        <taxon>Anura</taxon>
        <taxon>Pipoidea</taxon>
        <taxon>Pipidae</taxon>
        <taxon>Xenopodinae</taxon>
        <taxon>Xenopus</taxon>
        <taxon>Xenopus</taxon>
    </lineage>
</organism>
<evidence type="ECO:0000256" key="2">
    <source>
        <dbReference type="ARBA" id="ARBA00007236"/>
    </source>
</evidence>
<dbReference type="SUPFAM" id="SSF57501">
    <property type="entry name" value="Cystine-knot cytokines"/>
    <property type="match status" value="1"/>
</dbReference>
<proteinExistence type="inferred from homology"/>
<evidence type="ECO:0000313" key="8">
    <source>
        <dbReference type="Proteomes" id="UP000694892"/>
    </source>
</evidence>
<comment type="subcellular location">
    <subcellularLocation>
        <location evidence="1">Secreted</location>
    </subcellularLocation>
</comment>
<dbReference type="Gene3D" id="2.10.90.10">
    <property type="entry name" value="Cystine-knot cytokines"/>
    <property type="match status" value="1"/>
</dbReference>
<evidence type="ECO:0000313" key="7">
    <source>
        <dbReference type="EMBL" id="OCT79086.1"/>
    </source>
</evidence>
<dbReference type="Proteomes" id="UP000694892">
    <property type="component" value="Chromosome 5S"/>
</dbReference>